<feature type="coiled-coil region" evidence="1">
    <location>
        <begin position="290"/>
        <end position="345"/>
    </location>
</feature>
<feature type="transmembrane region" description="Helical" evidence="3">
    <location>
        <begin position="6"/>
        <end position="25"/>
    </location>
</feature>
<accession>W8JFA9</accession>
<feature type="transmembrane region" description="Helical" evidence="3">
    <location>
        <begin position="137"/>
        <end position="157"/>
    </location>
</feature>
<dbReference type="Proteomes" id="UP000019433">
    <property type="component" value="Chromosome"/>
</dbReference>
<feature type="region of interest" description="Disordered" evidence="2">
    <location>
        <begin position="353"/>
        <end position="417"/>
    </location>
</feature>
<feature type="transmembrane region" description="Helical" evidence="3">
    <location>
        <begin position="107"/>
        <end position="131"/>
    </location>
</feature>
<feature type="compositionally biased region" description="Basic and acidic residues" evidence="2">
    <location>
        <begin position="381"/>
        <end position="391"/>
    </location>
</feature>
<keyword evidence="3" id="KW-0472">Membrane</keyword>
<sequence>MGKFYYNFCLLKLCRIALIASLTFFSKKFPIQIRTYSSDYKSVIKLLNLLNCRNKLYGNFFEKYFGMLTMTISNRVDESFTTSGKNPPVPPIALPNKAVSTVEKVLCVLKIIAAIALFVSGIVGLVCWSFGAAPALSAAIIMLLIMIVSFALVIWGIRDGLERRTTQEIRKQLEFFRGENERFGVENSRLHEEIEVLLEANAELREQVGHLRNLQSKLQEFGLRMEKHTGDFAVLVADFRNSLSGFEDAGEKVSSLVTPFQTMLTSLEALLSTESVQDLTSSVSSLRLQIKDLEVLVSMAQTTLQSVKEEAAQKELQVKFLEERQKELEAACRKIQDTIAVLESTAGQISIAVGTQTGTSERDEGETTVEGAAESTPVEAPESKEEAKDTAEVAAEGSGSTEESKGKEDDKSGDKKE</sequence>
<reference evidence="4 5" key="1">
    <citation type="journal article" date="2014" name="Syst. Appl. Microbiol.">
        <title>Evidence for the existence of two new members of the family Chlamydiaceae and proposal of Chlamydia avium sp. nov. and Chlamydia gallinacea sp. nov.</title>
        <authorList>
            <person name="Sachse K."/>
            <person name="Laroucau K."/>
            <person name="Riege K."/>
            <person name="Wehner S."/>
            <person name="Dilcher M."/>
            <person name="Creasy H.H."/>
            <person name="Weidmann M."/>
            <person name="Myers G."/>
            <person name="Vorimore F."/>
            <person name="Vicari N."/>
            <person name="Magnino S."/>
            <person name="Liebler-Tenorio E."/>
            <person name="Ruettger A."/>
            <person name="Bavoil P.M."/>
            <person name="Hufert F.T."/>
            <person name="Rossello-Mora R."/>
            <person name="Marz M."/>
        </authorList>
    </citation>
    <scope>NUCLEOTIDE SEQUENCE [LARGE SCALE GENOMIC DNA]</scope>
    <source>
        <strain evidence="4 5">10DC88</strain>
    </source>
</reference>
<gene>
    <name evidence="4" type="ORF">M832_03610</name>
</gene>
<feature type="coiled-coil region" evidence="1">
    <location>
        <begin position="187"/>
        <end position="217"/>
    </location>
</feature>
<keyword evidence="1" id="KW-0175">Coiled coil</keyword>
<dbReference type="STRING" id="1229831.M832_03610"/>
<keyword evidence="3" id="KW-1133">Transmembrane helix</keyword>
<dbReference type="PATRIC" id="fig|1229831.3.peg.364"/>
<protein>
    <submittedName>
        <fullName evidence="4">IncA family protein</fullName>
    </submittedName>
</protein>
<evidence type="ECO:0000256" key="2">
    <source>
        <dbReference type="SAM" id="MobiDB-lite"/>
    </source>
</evidence>
<evidence type="ECO:0000313" key="4">
    <source>
        <dbReference type="EMBL" id="AHK63226.1"/>
    </source>
</evidence>
<dbReference type="AlphaFoldDB" id="W8JFA9"/>
<organism evidence="4 5">
    <name type="scientific">Chlamydia avium 10DC88</name>
    <dbReference type="NCBI Taxonomy" id="1229831"/>
    <lineage>
        <taxon>Bacteria</taxon>
        <taxon>Pseudomonadati</taxon>
        <taxon>Chlamydiota</taxon>
        <taxon>Chlamydiia</taxon>
        <taxon>Chlamydiales</taxon>
        <taxon>Chlamydiaceae</taxon>
        <taxon>Chlamydia/Chlamydophila group</taxon>
        <taxon>Chlamydia</taxon>
    </lineage>
</organism>
<name>W8JFA9_9CHLA</name>
<evidence type="ECO:0000256" key="1">
    <source>
        <dbReference type="SAM" id="Coils"/>
    </source>
</evidence>
<evidence type="ECO:0000313" key="5">
    <source>
        <dbReference type="Proteomes" id="UP000019433"/>
    </source>
</evidence>
<proteinExistence type="predicted"/>
<dbReference type="HOGENOM" id="CLU_796183_0_0_0"/>
<feature type="compositionally biased region" description="Basic and acidic residues" evidence="2">
    <location>
        <begin position="402"/>
        <end position="417"/>
    </location>
</feature>
<evidence type="ECO:0000256" key="3">
    <source>
        <dbReference type="SAM" id="Phobius"/>
    </source>
</evidence>
<dbReference type="EMBL" id="CP006571">
    <property type="protein sequence ID" value="AHK63226.1"/>
    <property type="molecule type" value="Genomic_DNA"/>
</dbReference>
<keyword evidence="3" id="KW-0812">Transmembrane</keyword>
<dbReference type="KEGG" id="cav:M832_03610"/>